<accession>A0A4U8YMA5</accession>
<dbReference type="AlphaFoldDB" id="A0A4U8YMA5"/>
<name>A0A4U8YMA5_9BACT</name>
<evidence type="ECO:0000313" key="2">
    <source>
        <dbReference type="Proteomes" id="UP000507962"/>
    </source>
</evidence>
<organism evidence="1 2">
    <name type="scientific">Desulfoluna butyratoxydans</name>
    <dbReference type="NCBI Taxonomy" id="231438"/>
    <lineage>
        <taxon>Bacteria</taxon>
        <taxon>Pseudomonadati</taxon>
        <taxon>Thermodesulfobacteriota</taxon>
        <taxon>Desulfobacteria</taxon>
        <taxon>Desulfobacterales</taxon>
        <taxon>Desulfolunaceae</taxon>
        <taxon>Desulfoluna</taxon>
    </lineage>
</organism>
<dbReference type="NCBIfam" id="TIGR04219">
    <property type="entry name" value="OMP_w_GlyGly"/>
    <property type="match status" value="1"/>
</dbReference>
<reference evidence="1 2" key="1">
    <citation type="submission" date="2019-03" db="EMBL/GenBank/DDBJ databases">
        <authorList>
            <person name="Nijsse B."/>
        </authorList>
    </citation>
    <scope>NUCLEOTIDE SEQUENCE [LARGE SCALE GENOMIC DNA]</scope>
    <source>
        <strain evidence="1">Desulfoluna butyratoxydans MSL71</strain>
    </source>
</reference>
<dbReference type="Proteomes" id="UP000507962">
    <property type="component" value="Unassembled WGS sequence"/>
</dbReference>
<dbReference type="InterPro" id="IPR026387">
    <property type="entry name" value="OMP_w_GlyGly"/>
</dbReference>
<keyword evidence="2" id="KW-1185">Reference proteome</keyword>
<dbReference type="EMBL" id="CAADHO010000001">
    <property type="protein sequence ID" value="VFQ42702.1"/>
    <property type="molecule type" value="Genomic_DNA"/>
</dbReference>
<gene>
    <name evidence="1" type="ORF">MSL71_3230</name>
</gene>
<sequence length="252" mass="27349">MKRWLFILLAVAAVMVPGRSFALLGLVSVEGAVGGFMPTPSGDFQYNGGTSGDVESILGFDDEVFPAARLRVELPLVIPNVYLMTTPMEFEGNLTEEFKFGDDTFTANSETKLTLEQYDIGLFYGVPFVGLATLGRVGLDVGLNVRVLDMEAEMTDSVSSETRTESVTVPVPMLFVAGQLNLIGGFALEAEVRGLDVSYARIISAIGRVKYNTMGPFFVAAGYRHEEVEVDEDDFDVDLTFAGPFAEVGFSF</sequence>
<proteinExistence type="predicted"/>
<protein>
    <submittedName>
        <fullName evidence="1">Outer membrane protein</fullName>
    </submittedName>
</protein>
<evidence type="ECO:0000313" key="1">
    <source>
        <dbReference type="EMBL" id="VFQ42702.1"/>
    </source>
</evidence>
<dbReference type="RefSeq" id="WP_180136925.1">
    <property type="nucleotide sequence ID" value="NZ_CAADHO010000001.1"/>
</dbReference>